<dbReference type="Proteomes" id="UP001497527">
    <property type="component" value="Unassembled WGS sequence"/>
</dbReference>
<proteinExistence type="predicted"/>
<sequence>MNYKKEEELILDKFKLHYESFPEGKILPIEKPDFIIQGKNRKIGIELTEVFLDSNDNNMMSRLERKYSDRRIFTSVLINKLQCLVNFKFCISVFFNDYKPIRKLKRENISNIIVDLVKDSFKILDDKQELIYDDLFNLPEEIYAVEILRYDGLSESFDRIDAGEIFFDLTETHINTILLKKEESLINYQNCDEQWLLIHEGKGLSGTFKNINISKPIESTFDKVVLFRINSCEIIELK</sequence>
<comment type="caution">
    <text evidence="1">The sequence shown here is derived from an EMBL/GenBank/DDBJ whole genome shotgun (WGS) entry which is preliminary data.</text>
</comment>
<evidence type="ECO:0000313" key="1">
    <source>
        <dbReference type="EMBL" id="CAL2101530.1"/>
    </source>
</evidence>
<accession>A0ABP1ESL9</accession>
<organism evidence="1 2">
    <name type="scientific">Tenacibaculum polynesiense</name>
    <dbReference type="NCBI Taxonomy" id="3137857"/>
    <lineage>
        <taxon>Bacteria</taxon>
        <taxon>Pseudomonadati</taxon>
        <taxon>Bacteroidota</taxon>
        <taxon>Flavobacteriia</taxon>
        <taxon>Flavobacteriales</taxon>
        <taxon>Flavobacteriaceae</taxon>
        <taxon>Tenacibaculum</taxon>
    </lineage>
</organism>
<gene>
    <name evidence="1" type="ORF">T190423A01A_10093</name>
</gene>
<keyword evidence="2" id="KW-1185">Reference proteome</keyword>
<dbReference type="EMBL" id="CAXJIO010000010">
    <property type="protein sequence ID" value="CAL2101530.1"/>
    <property type="molecule type" value="Genomic_DNA"/>
</dbReference>
<evidence type="ECO:0000313" key="2">
    <source>
        <dbReference type="Proteomes" id="UP001497527"/>
    </source>
</evidence>
<protein>
    <submittedName>
        <fullName evidence="1">Uncharacterized protein</fullName>
    </submittedName>
</protein>
<name>A0ABP1ESL9_9FLAO</name>
<reference evidence="1 2" key="1">
    <citation type="submission" date="2024-05" db="EMBL/GenBank/DDBJ databases">
        <authorList>
            <person name="Duchaud E."/>
        </authorList>
    </citation>
    <scope>NUCLEOTIDE SEQUENCE [LARGE SCALE GENOMIC DNA]</scope>
    <source>
        <strain evidence="1">Ena-SAMPLE-TAB-13-05-2024-13:56:06:370-140308</strain>
    </source>
</reference>
<dbReference type="RefSeq" id="WP_348715304.1">
    <property type="nucleotide sequence ID" value="NZ_CAXJIO010000010.1"/>
</dbReference>